<keyword evidence="3" id="KW-1185">Reference proteome</keyword>
<protein>
    <submittedName>
        <fullName evidence="2">ImmA/IrrE family metallo-endopeptidase</fullName>
    </submittedName>
</protein>
<name>A0ABY6ZL46_9BACL</name>
<evidence type="ECO:0000313" key="3">
    <source>
        <dbReference type="Proteomes" id="UP001164761"/>
    </source>
</evidence>
<dbReference type="EMBL" id="CP104067">
    <property type="protein sequence ID" value="WAH43525.1"/>
    <property type="molecule type" value="Genomic_DNA"/>
</dbReference>
<feature type="domain" description="IrrE N-terminal-like" evidence="1">
    <location>
        <begin position="38"/>
        <end position="123"/>
    </location>
</feature>
<dbReference type="Pfam" id="PF06114">
    <property type="entry name" value="Peptidase_M78"/>
    <property type="match status" value="1"/>
</dbReference>
<evidence type="ECO:0000313" key="2">
    <source>
        <dbReference type="EMBL" id="WAH43525.1"/>
    </source>
</evidence>
<dbReference type="Proteomes" id="UP001164761">
    <property type="component" value="Chromosome"/>
</dbReference>
<evidence type="ECO:0000259" key="1">
    <source>
        <dbReference type="Pfam" id="PF06114"/>
    </source>
</evidence>
<dbReference type="InterPro" id="IPR010359">
    <property type="entry name" value="IrrE_HExxH"/>
</dbReference>
<organism evidence="2 3">
    <name type="scientific">Alicyclobacillus fastidiosus</name>
    <dbReference type="NCBI Taxonomy" id="392011"/>
    <lineage>
        <taxon>Bacteria</taxon>
        <taxon>Bacillati</taxon>
        <taxon>Bacillota</taxon>
        <taxon>Bacilli</taxon>
        <taxon>Bacillales</taxon>
        <taxon>Alicyclobacillaceae</taxon>
        <taxon>Alicyclobacillus</taxon>
    </lineage>
</organism>
<accession>A0ABY6ZL46</accession>
<dbReference type="Gene3D" id="1.10.10.2910">
    <property type="match status" value="1"/>
</dbReference>
<reference evidence="2" key="1">
    <citation type="submission" date="2022-08" db="EMBL/GenBank/DDBJ databases">
        <title>Alicyclobacillus fastidiosus DSM 17978, complete genome.</title>
        <authorList>
            <person name="Wang Q."/>
            <person name="Cai R."/>
            <person name="Wang Z."/>
        </authorList>
    </citation>
    <scope>NUCLEOTIDE SEQUENCE</scope>
    <source>
        <strain evidence="2">DSM 17978</strain>
    </source>
</reference>
<gene>
    <name evidence="2" type="ORF">NZD89_09150</name>
</gene>
<sequence length="197" mass="22601">MLETSTAVTDVQKFTRALYQDLGIYTPVQIDFEYIASAIGVEIRYCPVGSKAFMKTRIAQVDSRLSPVEQRDELAHEIAHIILHCGSQLHLPKLFIELQERQANILAAELLAPMYMVKQLFESESMPNDERLAAIALSEVFHLTPAMGKARIAKYKQLLWYEHTPQFGRDFDNSIWIGHTRLMFKNGQVVGRRRHVD</sequence>
<dbReference type="RefSeq" id="WP_268007405.1">
    <property type="nucleotide sequence ID" value="NZ_BSUT01000001.1"/>
</dbReference>
<proteinExistence type="predicted"/>